<dbReference type="Proteomes" id="UP000321172">
    <property type="component" value="Chromosome"/>
</dbReference>
<dbReference type="PANTHER" id="PTHR34858:SF1">
    <property type="entry name" value="CYSO-CYSTEINE PEPTIDASE"/>
    <property type="match status" value="1"/>
</dbReference>
<dbReference type="InterPro" id="IPR000555">
    <property type="entry name" value="JAMM/MPN+_dom"/>
</dbReference>
<evidence type="ECO:0000256" key="4">
    <source>
        <dbReference type="ARBA" id="ARBA00022833"/>
    </source>
</evidence>
<evidence type="ECO:0000256" key="1">
    <source>
        <dbReference type="ARBA" id="ARBA00022670"/>
    </source>
</evidence>
<evidence type="ECO:0000256" key="3">
    <source>
        <dbReference type="ARBA" id="ARBA00022801"/>
    </source>
</evidence>
<dbReference type="Gene3D" id="3.40.140.10">
    <property type="entry name" value="Cytidine Deaminase, domain 2"/>
    <property type="match status" value="1"/>
</dbReference>
<dbReference type="SUPFAM" id="SSF102712">
    <property type="entry name" value="JAB1/MPN domain"/>
    <property type="match status" value="1"/>
</dbReference>
<protein>
    <submittedName>
        <fullName evidence="8">M67 family metallopeptidase</fullName>
    </submittedName>
</protein>
<dbReference type="PANTHER" id="PTHR34858">
    <property type="entry name" value="CYSO-CYSTEINE PEPTIDASE"/>
    <property type="match status" value="1"/>
</dbReference>
<dbReference type="InterPro" id="IPR037518">
    <property type="entry name" value="MPN"/>
</dbReference>
<keyword evidence="9" id="KW-1185">Reference proteome</keyword>
<dbReference type="KEGG" id="ngf:FRF71_08915"/>
<evidence type="ECO:0000256" key="5">
    <source>
        <dbReference type="ARBA" id="ARBA00023049"/>
    </source>
</evidence>
<dbReference type="OrthoDB" id="9802958at2"/>
<keyword evidence="4" id="KW-0862">Zinc</keyword>
<evidence type="ECO:0000256" key="2">
    <source>
        <dbReference type="ARBA" id="ARBA00022723"/>
    </source>
</evidence>
<evidence type="ECO:0000313" key="9">
    <source>
        <dbReference type="Proteomes" id="UP000321172"/>
    </source>
</evidence>
<dbReference type="SMART" id="SM00232">
    <property type="entry name" value="JAB_MPN"/>
    <property type="match status" value="1"/>
</dbReference>
<dbReference type="GO" id="GO:0008270">
    <property type="term" value="F:zinc ion binding"/>
    <property type="evidence" value="ECO:0007669"/>
    <property type="project" value="TreeGrafter"/>
</dbReference>
<dbReference type="PROSITE" id="PS50249">
    <property type="entry name" value="MPN"/>
    <property type="match status" value="1"/>
</dbReference>
<sequence length="131" mass="13496">METAVTSGAKATLLAEAAAAHPLEACGLLLGADGRIDAAVPVRNVHPDPARHFELDPQALIAAHRAARAGGPQVLGYYHSHPTGPASPSATDRASASGDGRIWAIVAGEAIGWWRDAPDGFEPLPLRVVPS</sequence>
<dbReference type="InterPro" id="IPR028090">
    <property type="entry name" value="JAB_dom_prok"/>
</dbReference>
<dbReference type="RefSeq" id="WP_147091599.1">
    <property type="nucleotide sequence ID" value="NZ_BAABJD010000006.1"/>
</dbReference>
<evidence type="ECO:0000259" key="7">
    <source>
        <dbReference type="PROSITE" id="PS50249"/>
    </source>
</evidence>
<dbReference type="Pfam" id="PF14464">
    <property type="entry name" value="Prok-JAB"/>
    <property type="match status" value="1"/>
</dbReference>
<reference evidence="8 9" key="1">
    <citation type="journal article" date="2013" name="J. Microbiol. Biotechnol.">
        <title>Novosphingobium ginsenosidimutans sp. nov., with the ability to convert ginsenoside.</title>
        <authorList>
            <person name="Kim J.K."/>
            <person name="He D."/>
            <person name="Liu Q.M."/>
            <person name="Park H.Y."/>
            <person name="Jung M.S."/>
            <person name="Yoon M.H."/>
            <person name="Kim S.C."/>
            <person name="Im W.T."/>
        </authorList>
    </citation>
    <scope>NUCLEOTIDE SEQUENCE [LARGE SCALE GENOMIC DNA]</scope>
    <source>
        <strain evidence="8 9">FW-6</strain>
    </source>
</reference>
<dbReference type="GO" id="GO:0006508">
    <property type="term" value="P:proteolysis"/>
    <property type="evidence" value="ECO:0007669"/>
    <property type="project" value="UniProtKB-KW"/>
</dbReference>
<accession>A0A5B8SAE2</accession>
<dbReference type="AlphaFoldDB" id="A0A5B8SAE2"/>
<feature type="region of interest" description="Disordered" evidence="6">
    <location>
        <begin position="74"/>
        <end position="96"/>
    </location>
</feature>
<dbReference type="CDD" id="cd08070">
    <property type="entry name" value="MPN_like"/>
    <property type="match status" value="1"/>
</dbReference>
<dbReference type="GO" id="GO:0008235">
    <property type="term" value="F:metalloexopeptidase activity"/>
    <property type="evidence" value="ECO:0007669"/>
    <property type="project" value="TreeGrafter"/>
</dbReference>
<dbReference type="InterPro" id="IPR051929">
    <property type="entry name" value="VirAsm_ModProt"/>
</dbReference>
<dbReference type="EMBL" id="CP042345">
    <property type="protein sequence ID" value="QEA17532.1"/>
    <property type="molecule type" value="Genomic_DNA"/>
</dbReference>
<evidence type="ECO:0000256" key="6">
    <source>
        <dbReference type="SAM" id="MobiDB-lite"/>
    </source>
</evidence>
<keyword evidence="1" id="KW-0645">Protease</keyword>
<gene>
    <name evidence="8" type="ORF">FRF71_08915</name>
</gene>
<feature type="domain" description="MPN" evidence="7">
    <location>
        <begin position="3"/>
        <end position="131"/>
    </location>
</feature>
<evidence type="ECO:0000313" key="8">
    <source>
        <dbReference type="EMBL" id="QEA17532.1"/>
    </source>
</evidence>
<name>A0A5B8SAE2_9SPHN</name>
<proteinExistence type="predicted"/>
<keyword evidence="3" id="KW-0378">Hydrolase</keyword>
<keyword evidence="2" id="KW-0479">Metal-binding</keyword>
<keyword evidence="5" id="KW-0482">Metalloprotease</keyword>
<organism evidence="8 9">
    <name type="scientific">Novosphingobium ginsenosidimutans</name>
    <dbReference type="NCBI Taxonomy" id="1176536"/>
    <lineage>
        <taxon>Bacteria</taxon>
        <taxon>Pseudomonadati</taxon>
        <taxon>Pseudomonadota</taxon>
        <taxon>Alphaproteobacteria</taxon>
        <taxon>Sphingomonadales</taxon>
        <taxon>Sphingomonadaceae</taxon>
        <taxon>Novosphingobium</taxon>
    </lineage>
</organism>